<evidence type="ECO:0000256" key="7">
    <source>
        <dbReference type="SAM" id="Phobius"/>
    </source>
</evidence>
<gene>
    <name evidence="9" type="ORF">HMPREF9013_0044</name>
</gene>
<dbReference type="OrthoDB" id="9791874at2"/>
<evidence type="ECO:0000259" key="8">
    <source>
        <dbReference type="Pfam" id="PF03458"/>
    </source>
</evidence>
<name>D2MN29_9FIRM</name>
<comment type="caution">
    <text evidence="9">The sequence shown here is derived from an EMBL/GenBank/DDBJ whole genome shotgun (WGS) entry which is preliminary data.</text>
</comment>
<evidence type="ECO:0000256" key="5">
    <source>
        <dbReference type="ARBA" id="ARBA00022989"/>
    </source>
</evidence>
<dbReference type="RefSeq" id="WP_006626800.1">
    <property type="nucleotide sequence ID" value="NZ_ADFR01000003.1"/>
</dbReference>
<keyword evidence="6 7" id="KW-0472">Membrane</keyword>
<keyword evidence="10" id="KW-1185">Reference proteome</keyword>
<feature type="transmembrane region" description="Helical" evidence="7">
    <location>
        <begin position="163"/>
        <end position="179"/>
    </location>
</feature>
<keyword evidence="3" id="KW-1003">Cell membrane</keyword>
<feature type="transmembrane region" description="Helical" evidence="7">
    <location>
        <begin position="6"/>
        <end position="27"/>
    </location>
</feature>
<dbReference type="EMBL" id="ADFR01000003">
    <property type="protein sequence ID" value="EFC05851.1"/>
    <property type="molecule type" value="Genomic_DNA"/>
</dbReference>
<comment type="similarity">
    <text evidence="2">Belongs to the UPF0126 family.</text>
</comment>
<comment type="subcellular location">
    <subcellularLocation>
        <location evidence="1">Cell membrane</location>
        <topology evidence="1">Multi-pass membrane protein</topology>
    </subcellularLocation>
</comment>
<organism evidence="9 10">
    <name type="scientific">Bulleidia extructa W1219</name>
    <dbReference type="NCBI Taxonomy" id="679192"/>
    <lineage>
        <taxon>Bacteria</taxon>
        <taxon>Bacillati</taxon>
        <taxon>Bacillota</taxon>
        <taxon>Erysipelotrichia</taxon>
        <taxon>Erysipelotrichales</taxon>
        <taxon>Erysipelotrichaceae</taxon>
        <taxon>Bulleidia</taxon>
    </lineage>
</organism>
<evidence type="ECO:0000256" key="3">
    <source>
        <dbReference type="ARBA" id="ARBA00022475"/>
    </source>
</evidence>
<evidence type="ECO:0000256" key="2">
    <source>
        <dbReference type="ARBA" id="ARBA00008193"/>
    </source>
</evidence>
<dbReference type="Pfam" id="PF03458">
    <property type="entry name" value="Gly_transporter"/>
    <property type="match status" value="2"/>
</dbReference>
<dbReference type="Proteomes" id="UP000005017">
    <property type="component" value="Unassembled WGS sequence"/>
</dbReference>
<evidence type="ECO:0000256" key="6">
    <source>
        <dbReference type="ARBA" id="ARBA00023136"/>
    </source>
</evidence>
<dbReference type="PANTHER" id="PTHR30506:SF3">
    <property type="entry name" value="UPF0126 INNER MEMBRANE PROTEIN YADS-RELATED"/>
    <property type="match status" value="1"/>
</dbReference>
<evidence type="ECO:0000313" key="9">
    <source>
        <dbReference type="EMBL" id="EFC05851.1"/>
    </source>
</evidence>
<feature type="transmembrane region" description="Helical" evidence="7">
    <location>
        <begin position="185"/>
        <end position="205"/>
    </location>
</feature>
<keyword evidence="5 7" id="KW-1133">Transmembrane helix</keyword>
<dbReference type="GO" id="GO:0005886">
    <property type="term" value="C:plasma membrane"/>
    <property type="evidence" value="ECO:0007669"/>
    <property type="project" value="UniProtKB-SubCell"/>
</dbReference>
<protein>
    <recommendedName>
        <fullName evidence="8">Glycine transporter domain-containing protein</fullName>
    </recommendedName>
</protein>
<dbReference type="PANTHER" id="PTHR30506">
    <property type="entry name" value="INNER MEMBRANE PROTEIN"/>
    <property type="match status" value="1"/>
</dbReference>
<evidence type="ECO:0000256" key="1">
    <source>
        <dbReference type="ARBA" id="ARBA00004651"/>
    </source>
</evidence>
<dbReference type="InterPro" id="IPR005115">
    <property type="entry name" value="Gly_transporter"/>
</dbReference>
<dbReference type="AlphaFoldDB" id="D2MN29"/>
<feature type="transmembrane region" description="Helical" evidence="7">
    <location>
        <begin position="100"/>
        <end position="125"/>
    </location>
</feature>
<feature type="transmembrane region" description="Helical" evidence="7">
    <location>
        <begin position="34"/>
        <end position="56"/>
    </location>
</feature>
<feature type="domain" description="Glycine transporter" evidence="8">
    <location>
        <begin position="10"/>
        <end position="83"/>
    </location>
</feature>
<keyword evidence="4 7" id="KW-0812">Transmembrane</keyword>
<feature type="transmembrane region" description="Helical" evidence="7">
    <location>
        <begin position="131"/>
        <end position="151"/>
    </location>
</feature>
<proteinExistence type="inferred from homology"/>
<feature type="domain" description="Glycine transporter" evidence="8">
    <location>
        <begin position="103"/>
        <end position="178"/>
    </location>
</feature>
<evidence type="ECO:0000256" key="4">
    <source>
        <dbReference type="ARBA" id="ARBA00022692"/>
    </source>
</evidence>
<feature type="transmembrane region" description="Helical" evidence="7">
    <location>
        <begin position="68"/>
        <end position="88"/>
    </location>
</feature>
<reference evidence="10" key="1">
    <citation type="submission" date="2009-12" db="EMBL/GenBank/DDBJ databases">
        <title>Sequence of Clostridiales genomosp. BVAB3 str. UPII9-5.</title>
        <authorList>
            <person name="Madupu R."/>
            <person name="Durkin A.S."/>
            <person name="Torralba M."/>
            <person name="Methe B."/>
            <person name="Sutton G.G."/>
            <person name="Strausberg R.L."/>
            <person name="Nelson K.E."/>
        </authorList>
    </citation>
    <scope>NUCLEOTIDE SEQUENCE [LARGE SCALE GENOMIC DNA]</scope>
    <source>
        <strain evidence="10">W1219</strain>
    </source>
</reference>
<sequence>MNAFLTFQWILEMLGTIAFAISGSIIGMRSQLDLFGVSMLAVITATCGGLIRDVILGVFPPASLQNPIYILVSILVGIISFYVVYFQVGEHVLRRKKARMVLLWMDSVGLGIFTVVGIAQAYRLYPEGGNSLLVLAGVMTGVGGGLVRDVIVNELPQIFRKDIYASASIIGALVCTWLIRMQVTVSIWMLFGTILIAIIRLVAAYRKWELPKLK</sequence>
<dbReference type="STRING" id="679192.HMPREF9013_0044"/>
<evidence type="ECO:0000313" key="10">
    <source>
        <dbReference type="Proteomes" id="UP000005017"/>
    </source>
</evidence>
<accession>D2MN29</accession>
<dbReference type="eggNOG" id="COG2860">
    <property type="taxonomic scope" value="Bacteria"/>
</dbReference>